<dbReference type="Proteomes" id="UP000257200">
    <property type="component" value="Unplaced"/>
</dbReference>
<dbReference type="GO" id="GO:0008202">
    <property type="term" value="P:steroid metabolic process"/>
    <property type="evidence" value="ECO:0007669"/>
    <property type="project" value="TreeGrafter"/>
</dbReference>
<dbReference type="InterPro" id="IPR036291">
    <property type="entry name" value="NAD(P)-bd_dom_sf"/>
</dbReference>
<dbReference type="STRING" id="80966.ENSAPOP00000001850"/>
<accession>A0A3Q1F3C1</accession>
<dbReference type="Ensembl" id="ENSAPOT00000014446.1">
    <property type="protein sequence ID" value="ENSAPOP00000001850.1"/>
    <property type="gene ID" value="ENSAPOG00000003201.1"/>
</dbReference>
<proteinExistence type="inferred from homology"/>
<reference evidence="3" key="2">
    <citation type="submission" date="2025-09" db="UniProtKB">
        <authorList>
            <consortium name="Ensembl"/>
        </authorList>
    </citation>
    <scope>IDENTIFICATION</scope>
</reference>
<name>A0A3Q1F3C1_9TELE</name>
<dbReference type="InterPro" id="IPR002347">
    <property type="entry name" value="SDR_fam"/>
</dbReference>
<evidence type="ECO:0000313" key="4">
    <source>
        <dbReference type="Proteomes" id="UP000257200"/>
    </source>
</evidence>
<evidence type="ECO:0000256" key="1">
    <source>
        <dbReference type="ARBA" id="ARBA00006484"/>
    </source>
</evidence>
<sequence length="174" mass="20203">MEVWVTLLAVLLYVWTLVWRRRRVLELLYRFSSCPGCDSGFGQALVERLSLTGLKVFAGVLDLNGPGAQRLRDLQRENLQLLKLDITDAAQVEAALQHVSTQVSNTGKDPCWRCSDPDISWRSGTSSDFTIFFQPVSRYTILSQYFLMRFLWLFFKLLNRRTTYRVTKTKRKTI</sequence>
<keyword evidence="2" id="KW-0812">Transmembrane</keyword>
<comment type="similarity">
    <text evidence="1">Belongs to the short-chain dehydrogenases/reductases (SDR) family.</text>
</comment>
<keyword evidence="2" id="KW-1133">Transmembrane helix</keyword>
<keyword evidence="2" id="KW-0472">Membrane</keyword>
<reference evidence="3" key="1">
    <citation type="submission" date="2025-08" db="UniProtKB">
        <authorList>
            <consortium name="Ensembl"/>
        </authorList>
    </citation>
    <scope>IDENTIFICATION</scope>
</reference>
<keyword evidence="4" id="KW-1185">Reference proteome</keyword>
<dbReference type="SUPFAM" id="SSF51735">
    <property type="entry name" value="NAD(P)-binding Rossmann-fold domains"/>
    <property type="match status" value="1"/>
</dbReference>
<dbReference type="Gene3D" id="3.40.50.720">
    <property type="entry name" value="NAD(P)-binding Rossmann-like Domain"/>
    <property type="match status" value="1"/>
</dbReference>
<evidence type="ECO:0000256" key="2">
    <source>
        <dbReference type="SAM" id="Phobius"/>
    </source>
</evidence>
<organism evidence="3 4">
    <name type="scientific">Acanthochromis polyacanthus</name>
    <name type="common">spiny chromis</name>
    <dbReference type="NCBI Taxonomy" id="80966"/>
    <lineage>
        <taxon>Eukaryota</taxon>
        <taxon>Metazoa</taxon>
        <taxon>Chordata</taxon>
        <taxon>Craniata</taxon>
        <taxon>Vertebrata</taxon>
        <taxon>Euteleostomi</taxon>
        <taxon>Actinopterygii</taxon>
        <taxon>Neopterygii</taxon>
        <taxon>Teleostei</taxon>
        <taxon>Neoteleostei</taxon>
        <taxon>Acanthomorphata</taxon>
        <taxon>Ovalentaria</taxon>
        <taxon>Pomacentridae</taxon>
        <taxon>Acanthochromis</taxon>
    </lineage>
</organism>
<dbReference type="AlphaFoldDB" id="A0A3Q1F3C1"/>
<feature type="transmembrane region" description="Helical" evidence="2">
    <location>
        <begin position="136"/>
        <end position="155"/>
    </location>
</feature>
<dbReference type="GO" id="GO:0016491">
    <property type="term" value="F:oxidoreductase activity"/>
    <property type="evidence" value="ECO:0007669"/>
    <property type="project" value="TreeGrafter"/>
</dbReference>
<evidence type="ECO:0000313" key="3">
    <source>
        <dbReference type="Ensembl" id="ENSAPOP00000001850.1"/>
    </source>
</evidence>
<dbReference type="PANTHER" id="PTHR43313">
    <property type="entry name" value="SHORT-CHAIN DEHYDROGENASE/REDUCTASE FAMILY 9C"/>
    <property type="match status" value="1"/>
</dbReference>
<dbReference type="Pfam" id="PF00106">
    <property type="entry name" value="adh_short"/>
    <property type="match status" value="1"/>
</dbReference>
<dbReference type="InParanoid" id="A0A3Q1F3C1"/>
<protein>
    <submittedName>
        <fullName evidence="3">Uncharacterized protein</fullName>
    </submittedName>
</protein>
<dbReference type="PANTHER" id="PTHR43313:SF50">
    <property type="entry name" value="GH26015P"/>
    <property type="match status" value="1"/>
</dbReference>